<evidence type="ECO:0000313" key="2">
    <source>
        <dbReference type="EMBL" id="BDT58384.1"/>
    </source>
</evidence>
<dbReference type="EMBL" id="AP026966">
    <property type="protein sequence ID" value="BDT58384.1"/>
    <property type="molecule type" value="Genomic_DNA"/>
</dbReference>
<keyword evidence="1" id="KW-0812">Transmembrane</keyword>
<dbReference type="Proteomes" id="UP001163336">
    <property type="component" value="Chromosome"/>
</dbReference>
<evidence type="ECO:0000313" key="3">
    <source>
        <dbReference type="Proteomes" id="UP001163336"/>
    </source>
</evidence>
<proteinExistence type="predicted"/>
<sequence>MSDFYKYFKENMDALGVPAPESLYGNLQTAVGTITVLLGLIDKFGRKVTLKELIGAGTKLEKLGVIAACSAAFYAGAVIGSLAVATGRCLGRGTSLGDALVEAARWGFKRPWLAPVLERLPGIHNPNGSSPTSFKRHGAIR</sequence>
<feature type="transmembrane region" description="Helical" evidence="1">
    <location>
        <begin position="63"/>
        <end position="85"/>
    </location>
</feature>
<accession>A0ABM8C5B5</accession>
<evidence type="ECO:0000256" key="1">
    <source>
        <dbReference type="SAM" id="Phobius"/>
    </source>
</evidence>
<dbReference type="RefSeq" id="WP_281913768.1">
    <property type="nucleotide sequence ID" value="NZ_AP026966.1"/>
</dbReference>
<keyword evidence="3" id="KW-1185">Reference proteome</keyword>
<name>A0ABM8C5B5_9BURK</name>
<organism evidence="2 3">
    <name type="scientific">Massilia varians</name>
    <dbReference type="NCBI Taxonomy" id="457921"/>
    <lineage>
        <taxon>Bacteria</taxon>
        <taxon>Pseudomonadati</taxon>
        <taxon>Pseudomonadota</taxon>
        <taxon>Betaproteobacteria</taxon>
        <taxon>Burkholderiales</taxon>
        <taxon>Oxalobacteraceae</taxon>
        <taxon>Telluria group</taxon>
        <taxon>Massilia</taxon>
    </lineage>
</organism>
<gene>
    <name evidence="2" type="ORF">MasN3_18780</name>
</gene>
<protein>
    <submittedName>
        <fullName evidence="2">Uncharacterized protein</fullName>
    </submittedName>
</protein>
<keyword evidence="1" id="KW-0472">Membrane</keyword>
<keyword evidence="1" id="KW-1133">Transmembrane helix</keyword>
<reference evidence="2" key="1">
    <citation type="submission" date="2022-11" db="EMBL/GenBank/DDBJ databases">
        <title>Isolation and characterization of PLA-degrading bacterium Massilia sp. from Antarctic soil.</title>
        <authorList>
            <person name="Sato K."/>
            <person name="Gomez-Fuentes C."/>
            <person name="Ahmad S.A."/>
            <person name="Zulkharnain A."/>
        </authorList>
    </citation>
    <scope>NUCLEOTIDE SEQUENCE</scope>
    <source>
        <strain evidence="2">N-3</strain>
    </source>
</reference>